<dbReference type="Gene3D" id="3.40.930.10">
    <property type="entry name" value="Mannitol-specific EII, Chain A"/>
    <property type="match status" value="1"/>
</dbReference>
<evidence type="ECO:0000313" key="2">
    <source>
        <dbReference type="EMBL" id="SAL40048.1"/>
    </source>
</evidence>
<proteinExistence type="predicted"/>
<dbReference type="Proteomes" id="UP000054740">
    <property type="component" value="Unassembled WGS sequence"/>
</dbReference>
<organism evidence="2 3">
    <name type="scientific">Caballeronia cordobensis</name>
    <name type="common">Burkholderia cordobensis</name>
    <dbReference type="NCBI Taxonomy" id="1353886"/>
    <lineage>
        <taxon>Bacteria</taxon>
        <taxon>Pseudomonadati</taxon>
        <taxon>Pseudomonadota</taxon>
        <taxon>Betaproteobacteria</taxon>
        <taxon>Burkholderiales</taxon>
        <taxon>Burkholderiaceae</taxon>
        <taxon>Caballeronia</taxon>
    </lineage>
</organism>
<dbReference type="AlphaFoldDB" id="A0A158H6V5"/>
<reference evidence="3" key="1">
    <citation type="submission" date="2016-01" db="EMBL/GenBank/DDBJ databases">
        <authorList>
            <person name="Peeters C."/>
        </authorList>
    </citation>
    <scope>NUCLEOTIDE SEQUENCE [LARGE SCALE GENOMIC DNA]</scope>
</reference>
<accession>A0A158H6V5</accession>
<dbReference type="SUPFAM" id="SSF55804">
    <property type="entry name" value="Phoshotransferase/anion transport protein"/>
    <property type="match status" value="1"/>
</dbReference>
<name>A0A158H6V5_CABCO</name>
<dbReference type="InterPro" id="IPR016152">
    <property type="entry name" value="PTrfase/Anion_transptr"/>
</dbReference>
<dbReference type="Pfam" id="PF00359">
    <property type="entry name" value="PTS_EIIA_2"/>
    <property type="match status" value="1"/>
</dbReference>
<gene>
    <name evidence="2" type="ORF">AWB70_02981</name>
</gene>
<protein>
    <submittedName>
        <fullName evidence="2">Nitrogen regulatory IIA protein</fullName>
    </submittedName>
</protein>
<evidence type="ECO:0000259" key="1">
    <source>
        <dbReference type="PROSITE" id="PS51094"/>
    </source>
</evidence>
<dbReference type="InterPro" id="IPR002178">
    <property type="entry name" value="PTS_EIIA_type-2_dom"/>
</dbReference>
<evidence type="ECO:0000313" key="3">
    <source>
        <dbReference type="Proteomes" id="UP000054740"/>
    </source>
</evidence>
<dbReference type="CDD" id="cd00211">
    <property type="entry name" value="PTS_IIA_fru"/>
    <property type="match status" value="1"/>
</dbReference>
<dbReference type="PANTHER" id="PTHR47738:SF1">
    <property type="entry name" value="NITROGEN REGULATORY PROTEIN"/>
    <property type="match status" value="1"/>
</dbReference>
<sequence length="307" mass="32933">MMAAQAIEGRRQVHTLSDFMTLLGLSKAAPRKGPMPGGSRHVMVHVTIDAQHATPLRRSLVRDCAGEPWTMRVTPLRDAHRVRLTLIVPKAAIGGAIARLADLAPSAQVSSPLDVPDAPSDAWRNLMDRSVHRGGETHEHPHEHPHDTATPQGTLATLLSADHVLLGADAASRDALFDLIGGFLERRHGLSAQAVSACLAAREALGSTALGEGVAVPHGQLDEAHEPMALYVRPRTPIAFSAPDGKPVSDVIALFVPERVTMTHLHLLGEIAEHFCDQRFRGLLRECSDADAVCRLFAASSANHLAH</sequence>
<dbReference type="PROSITE" id="PS51094">
    <property type="entry name" value="PTS_EIIA_TYPE_2"/>
    <property type="match status" value="1"/>
</dbReference>
<dbReference type="InterPro" id="IPR051541">
    <property type="entry name" value="PTS_SugarTrans_NitroReg"/>
</dbReference>
<dbReference type="PANTHER" id="PTHR47738">
    <property type="entry name" value="PTS SYSTEM FRUCTOSE-LIKE EIIA COMPONENT-RELATED"/>
    <property type="match status" value="1"/>
</dbReference>
<dbReference type="EMBL" id="FCNY02000007">
    <property type="protein sequence ID" value="SAL40048.1"/>
    <property type="molecule type" value="Genomic_DNA"/>
</dbReference>
<feature type="domain" description="PTS EIIA type-2" evidence="1">
    <location>
        <begin position="157"/>
        <end position="300"/>
    </location>
</feature>
<dbReference type="GO" id="GO:0030295">
    <property type="term" value="F:protein kinase activator activity"/>
    <property type="evidence" value="ECO:0007669"/>
    <property type="project" value="TreeGrafter"/>
</dbReference>
<keyword evidence="3" id="KW-1185">Reference proteome</keyword>
<dbReference type="PROSITE" id="PS00372">
    <property type="entry name" value="PTS_EIIA_TYPE_2_HIS"/>
    <property type="match status" value="1"/>
</dbReference>